<dbReference type="Pfam" id="PF00109">
    <property type="entry name" value="ketoacyl-synt"/>
    <property type="match status" value="1"/>
</dbReference>
<evidence type="ECO:0000256" key="3">
    <source>
        <dbReference type="ARBA" id="ARBA00022679"/>
    </source>
</evidence>
<organism evidence="7 8">
    <name type="scientific">Galendromus occidentalis</name>
    <name type="common">western predatory mite</name>
    <dbReference type="NCBI Taxonomy" id="34638"/>
    <lineage>
        <taxon>Eukaryota</taxon>
        <taxon>Metazoa</taxon>
        <taxon>Ecdysozoa</taxon>
        <taxon>Arthropoda</taxon>
        <taxon>Chelicerata</taxon>
        <taxon>Arachnida</taxon>
        <taxon>Acari</taxon>
        <taxon>Parasitiformes</taxon>
        <taxon>Mesostigmata</taxon>
        <taxon>Gamasina</taxon>
        <taxon>Phytoseioidea</taxon>
        <taxon>Phytoseiidae</taxon>
        <taxon>Typhlodrominae</taxon>
        <taxon>Galendromus</taxon>
    </lineage>
</organism>
<dbReference type="PANTHER" id="PTHR43775:SF37">
    <property type="entry name" value="SI:DKEY-61P9.11"/>
    <property type="match status" value="1"/>
</dbReference>
<dbReference type="InterPro" id="IPR009081">
    <property type="entry name" value="PP-bd_ACP"/>
</dbReference>
<dbReference type="GO" id="GO:0004315">
    <property type="term" value="F:3-oxoacyl-[acyl-carrier-protein] synthase activity"/>
    <property type="evidence" value="ECO:0007669"/>
    <property type="project" value="InterPro"/>
</dbReference>
<evidence type="ECO:0000256" key="2">
    <source>
        <dbReference type="ARBA" id="ARBA00022553"/>
    </source>
</evidence>
<name>A0AAJ7WJ90_9ACAR</name>
<dbReference type="CDD" id="cd00833">
    <property type="entry name" value="PKS"/>
    <property type="match status" value="1"/>
</dbReference>
<feature type="domain" description="Carrier" evidence="5">
    <location>
        <begin position="9"/>
        <end position="86"/>
    </location>
</feature>
<dbReference type="Pfam" id="PF00550">
    <property type="entry name" value="PP-binding"/>
    <property type="match status" value="1"/>
</dbReference>
<sequence>MGADRNLAEDTASIAEFLAEEIGRSIKKPIASSQYDDAFSSFELDSLQAVGLIGEAETHLGIEISPTMVYDHPTINKLASALASMVNATLGADDPQPLKTQPSTPADDPSTHGDAPVARVAETKPASAIAIIGMEVRVPGRAGVADFWTSLKEGQSHNVNIDPALFCYVRCRSRNKRPATSISLEATEQAFRDAGINPDNLKGRRVGVFIGISAQDFAFVSVRQPNAFSGLGSASSIAANRLSYFYDLRGPSVAVDTACSSSLVALDLAKKSLQDGGCELAVVGGVNLAATGHLHHALVKAGMLAQDGRCKTFDAGADGYGRGEGCVVLVLKPEDAARDDGDRIYARIAGCAVNQDGRSNGITAPNGPSQVHVIKDAIRDAGISIDE</sequence>
<dbReference type="KEGG" id="goe:114828545"/>
<dbReference type="PROSITE" id="PS50075">
    <property type="entry name" value="CARRIER"/>
    <property type="match status" value="1"/>
</dbReference>
<evidence type="ECO:0000256" key="4">
    <source>
        <dbReference type="SAM" id="MobiDB-lite"/>
    </source>
</evidence>
<dbReference type="SMART" id="SM00825">
    <property type="entry name" value="PKS_KS"/>
    <property type="match status" value="1"/>
</dbReference>
<dbReference type="AlphaFoldDB" id="A0AAJ7WJ90"/>
<keyword evidence="1" id="KW-0596">Phosphopantetheine</keyword>
<keyword evidence="7" id="KW-1185">Reference proteome</keyword>
<dbReference type="InterPro" id="IPR020806">
    <property type="entry name" value="PKS_PP-bd"/>
</dbReference>
<evidence type="ECO:0000313" key="7">
    <source>
        <dbReference type="Proteomes" id="UP000694867"/>
    </source>
</evidence>
<dbReference type="Gene3D" id="1.10.1200.10">
    <property type="entry name" value="ACP-like"/>
    <property type="match status" value="1"/>
</dbReference>
<dbReference type="PROSITE" id="PS52004">
    <property type="entry name" value="KS3_2"/>
    <property type="match status" value="1"/>
</dbReference>
<keyword evidence="2" id="KW-0597">Phosphoprotein</keyword>
<dbReference type="GO" id="GO:0006633">
    <property type="term" value="P:fatty acid biosynthetic process"/>
    <property type="evidence" value="ECO:0007669"/>
    <property type="project" value="InterPro"/>
</dbReference>
<dbReference type="InterPro" id="IPR050091">
    <property type="entry name" value="PKS_NRPS_Biosynth_Enz"/>
</dbReference>
<dbReference type="InterPro" id="IPR016039">
    <property type="entry name" value="Thiolase-like"/>
</dbReference>
<proteinExistence type="predicted"/>
<feature type="non-terminal residue" evidence="8">
    <location>
        <position position="387"/>
    </location>
</feature>
<dbReference type="RefSeq" id="XP_028968901.1">
    <property type="nucleotide sequence ID" value="XM_029113068.1"/>
</dbReference>
<dbReference type="Proteomes" id="UP000694867">
    <property type="component" value="Unplaced"/>
</dbReference>
<evidence type="ECO:0000259" key="5">
    <source>
        <dbReference type="PROSITE" id="PS50075"/>
    </source>
</evidence>
<dbReference type="SMART" id="SM00823">
    <property type="entry name" value="PKS_PP"/>
    <property type="match status" value="1"/>
</dbReference>
<accession>A0AAJ7WJ90</accession>
<dbReference type="GeneID" id="114828545"/>
<dbReference type="SUPFAM" id="SSF53901">
    <property type="entry name" value="Thiolase-like"/>
    <property type="match status" value="1"/>
</dbReference>
<dbReference type="InterPro" id="IPR014030">
    <property type="entry name" value="Ketoacyl_synth_N"/>
</dbReference>
<dbReference type="SMART" id="SM01294">
    <property type="entry name" value="PKS_PP_betabranch"/>
    <property type="match status" value="1"/>
</dbReference>
<dbReference type="Pfam" id="PF02801">
    <property type="entry name" value="Ketoacyl-synt_C"/>
    <property type="match status" value="1"/>
</dbReference>
<dbReference type="PROSITE" id="PS00606">
    <property type="entry name" value="KS3_1"/>
    <property type="match status" value="1"/>
</dbReference>
<dbReference type="GO" id="GO:0031177">
    <property type="term" value="F:phosphopantetheine binding"/>
    <property type="evidence" value="ECO:0007669"/>
    <property type="project" value="InterPro"/>
</dbReference>
<reference evidence="8" key="1">
    <citation type="submission" date="2025-08" db="UniProtKB">
        <authorList>
            <consortium name="RefSeq"/>
        </authorList>
    </citation>
    <scope>IDENTIFICATION</scope>
</reference>
<evidence type="ECO:0000256" key="1">
    <source>
        <dbReference type="ARBA" id="ARBA00022450"/>
    </source>
</evidence>
<gene>
    <name evidence="8" type="primary">LOC114828545</name>
</gene>
<evidence type="ECO:0000259" key="6">
    <source>
        <dbReference type="PROSITE" id="PS52004"/>
    </source>
</evidence>
<dbReference type="GO" id="GO:0004312">
    <property type="term" value="F:fatty acid synthase activity"/>
    <property type="evidence" value="ECO:0007669"/>
    <property type="project" value="TreeGrafter"/>
</dbReference>
<feature type="region of interest" description="Disordered" evidence="4">
    <location>
        <begin position="92"/>
        <end position="115"/>
    </location>
</feature>
<dbReference type="InterPro" id="IPR020841">
    <property type="entry name" value="PKS_Beta-ketoAc_synthase_dom"/>
</dbReference>
<protein>
    <submittedName>
        <fullName evidence="8">Uncharacterized protein LOC114828545</fullName>
    </submittedName>
</protein>
<dbReference type="PANTHER" id="PTHR43775">
    <property type="entry name" value="FATTY ACID SYNTHASE"/>
    <property type="match status" value="1"/>
</dbReference>
<dbReference type="InterPro" id="IPR018201">
    <property type="entry name" value="Ketoacyl_synth_AS"/>
</dbReference>
<evidence type="ECO:0000313" key="8">
    <source>
        <dbReference type="RefSeq" id="XP_028968901.1"/>
    </source>
</evidence>
<feature type="domain" description="Ketosynthase family 3 (KS3)" evidence="6">
    <location>
        <begin position="77"/>
        <end position="387"/>
    </location>
</feature>
<dbReference type="InterPro" id="IPR014031">
    <property type="entry name" value="Ketoacyl_synth_C"/>
</dbReference>
<dbReference type="Gene3D" id="3.40.47.10">
    <property type="match status" value="1"/>
</dbReference>
<dbReference type="InterPro" id="IPR036736">
    <property type="entry name" value="ACP-like_sf"/>
</dbReference>
<keyword evidence="3" id="KW-0808">Transferase</keyword>
<dbReference type="SUPFAM" id="SSF47336">
    <property type="entry name" value="ACP-like"/>
    <property type="match status" value="1"/>
</dbReference>